<dbReference type="SUPFAM" id="SSF53067">
    <property type="entry name" value="Actin-like ATPase domain"/>
    <property type="match status" value="1"/>
</dbReference>
<protein>
    <recommendedName>
        <fullName evidence="4">Glucokinase</fullName>
    </recommendedName>
</protein>
<evidence type="ECO:0008006" key="4">
    <source>
        <dbReference type="Google" id="ProtNLM"/>
    </source>
</evidence>
<accession>A0ABQ4N110</accession>
<evidence type="ECO:0000313" key="3">
    <source>
        <dbReference type="Proteomes" id="UP000680304"/>
    </source>
</evidence>
<dbReference type="Pfam" id="PF00480">
    <property type="entry name" value="ROK"/>
    <property type="match status" value="1"/>
</dbReference>
<proteinExistence type="inferred from homology"/>
<comment type="caution">
    <text evidence="2">The sequence shown here is derived from an EMBL/GenBank/DDBJ whole genome shotgun (WGS) entry which is preliminary data.</text>
</comment>
<comment type="similarity">
    <text evidence="1">Belongs to the ROK (NagC/XylR) family.</text>
</comment>
<dbReference type="RefSeq" id="WP_213527098.1">
    <property type="nucleotide sequence ID" value="NZ_BOVJ01000012.1"/>
</dbReference>
<evidence type="ECO:0000256" key="1">
    <source>
        <dbReference type="ARBA" id="ARBA00006479"/>
    </source>
</evidence>
<dbReference type="PANTHER" id="PTHR18964">
    <property type="entry name" value="ROK (REPRESSOR, ORF, KINASE) FAMILY"/>
    <property type="match status" value="1"/>
</dbReference>
<sequence length="311" mass="34158">MNKYAIAFDVGGLFIKSAVLDDKGHVLPGTYAIYPAKSKEQKEVIIEHFVGLIKHQTNRILDKSFEIYGVGYAFPGPFDYPGGISYIRQTDKFEHLYGVNLREELTMRLEQDPLFVARRADRFQIRFENDANLFALGELFAGHARAFNRSICLTIGTGTGSAFIDNGQLIANRADVPPNGWVYKEPLGASIVDDYISKRGILRLAQQAGMKTEGLEVKAIADMARGGDAVSRGVFHQFGRNLGMMLNPFVAAFRPEAVIIGGQIAKSKDLFLDGVSETLQNSLLAIRTVDETSLSTFVGIAQMLTQSAAKA</sequence>
<dbReference type="InterPro" id="IPR043129">
    <property type="entry name" value="ATPase_NBD"/>
</dbReference>
<dbReference type="Gene3D" id="3.30.420.40">
    <property type="match status" value="2"/>
</dbReference>
<gene>
    <name evidence="2" type="ORF">PACILC2_04220</name>
</gene>
<keyword evidence="3" id="KW-1185">Reference proteome</keyword>
<reference evidence="2 3" key="1">
    <citation type="submission" date="2021-04" db="EMBL/GenBank/DDBJ databases">
        <title>Draft genome sequence of Paenibacillus cisolokensis, LC2-13A.</title>
        <authorList>
            <person name="Uke A."/>
            <person name="Chhe C."/>
            <person name="Baramee S."/>
            <person name="Kosugi A."/>
        </authorList>
    </citation>
    <scope>NUCLEOTIDE SEQUENCE [LARGE SCALE GENOMIC DNA]</scope>
    <source>
        <strain evidence="2 3">LC2-13A</strain>
    </source>
</reference>
<dbReference type="EMBL" id="BOVJ01000012">
    <property type="protein sequence ID" value="GIQ61854.1"/>
    <property type="molecule type" value="Genomic_DNA"/>
</dbReference>
<dbReference type="Proteomes" id="UP000680304">
    <property type="component" value="Unassembled WGS sequence"/>
</dbReference>
<evidence type="ECO:0000313" key="2">
    <source>
        <dbReference type="EMBL" id="GIQ61854.1"/>
    </source>
</evidence>
<dbReference type="InterPro" id="IPR000600">
    <property type="entry name" value="ROK"/>
</dbReference>
<dbReference type="PANTHER" id="PTHR18964:SF149">
    <property type="entry name" value="BIFUNCTIONAL UDP-N-ACETYLGLUCOSAMINE 2-EPIMERASE_N-ACETYLMANNOSAMINE KINASE"/>
    <property type="match status" value="1"/>
</dbReference>
<organism evidence="2 3">
    <name type="scientific">Paenibacillus cisolokensis</name>
    <dbReference type="NCBI Taxonomy" id="1658519"/>
    <lineage>
        <taxon>Bacteria</taxon>
        <taxon>Bacillati</taxon>
        <taxon>Bacillota</taxon>
        <taxon>Bacilli</taxon>
        <taxon>Bacillales</taxon>
        <taxon>Paenibacillaceae</taxon>
        <taxon>Paenibacillus</taxon>
    </lineage>
</organism>
<name>A0ABQ4N110_9BACL</name>